<dbReference type="KEGG" id="fae:FAES_1743"/>
<dbReference type="GO" id="GO:0046872">
    <property type="term" value="F:metal ion binding"/>
    <property type="evidence" value="ECO:0007669"/>
    <property type="project" value="InterPro"/>
</dbReference>
<evidence type="ECO:0000256" key="2">
    <source>
        <dbReference type="ARBA" id="ARBA00022670"/>
    </source>
</evidence>
<dbReference type="AlphaFoldDB" id="I0K6K0"/>
<evidence type="ECO:0000256" key="5">
    <source>
        <dbReference type="ARBA" id="ARBA00023049"/>
    </source>
</evidence>
<accession>I0K6K0</accession>
<keyword evidence="5" id="KW-0482">Metalloprotease</keyword>
<dbReference type="GO" id="GO:0008237">
    <property type="term" value="F:metallopeptidase activity"/>
    <property type="evidence" value="ECO:0007669"/>
    <property type="project" value="UniProtKB-KW"/>
</dbReference>
<dbReference type="Gene3D" id="3.30.830.10">
    <property type="entry name" value="Metalloenzyme, LuxS/M16 peptidase-like"/>
    <property type="match status" value="2"/>
</dbReference>
<evidence type="ECO:0000256" key="1">
    <source>
        <dbReference type="ARBA" id="ARBA00007261"/>
    </source>
</evidence>
<sequence>MIRYDQFVLDNGLRVFVHEDASTPMAAVNILYNVGSRDEDPERTGFAHLFEHLMFGGSRHIPVYDEPLQRVGGENNAFTSADITNYYITLPSANLETAFWLESDRMLSLSFDQQVLDVQQKVVIEEFNQRYLNQPYGDVWLKLRPVAYQQHPYRWATIGKDISHIENAVLDDVKAFFFKYYVPNNAILVVAGNVTTEQVKQLCKKWFEPIPAGKEYIRNLPAEPAQSEARFIETTADVPLNALYKAYHMPGRFAPDFQTADLLSDVLGRSKSSRLYRKLLKEEAIFSNVGAYITASLDPGLLLVQGNLNEGVTLEEADAAVQNVLQELIDSNVPDDELMKVKNQAESTMAFSEVELLNRAMNLAFAANAGDPEWVNQEAEKIQAVTADGLRDMAQQILRPENSSTLYYRRA</sequence>
<comment type="similarity">
    <text evidence="1">Belongs to the peptidase M16 family.</text>
</comment>
<dbReference type="RefSeq" id="WP_015330852.1">
    <property type="nucleotide sequence ID" value="NC_020054.1"/>
</dbReference>
<keyword evidence="4" id="KW-0862">Zinc</keyword>
<dbReference type="Proteomes" id="UP000011058">
    <property type="component" value="Chromosome"/>
</dbReference>
<keyword evidence="3" id="KW-0378">Hydrolase</keyword>
<dbReference type="PATRIC" id="fig|1166018.3.peg.3480"/>
<dbReference type="PANTHER" id="PTHR43690">
    <property type="entry name" value="NARDILYSIN"/>
    <property type="match status" value="1"/>
</dbReference>
<dbReference type="SUPFAM" id="SSF63411">
    <property type="entry name" value="LuxS/MPP-like metallohydrolase"/>
    <property type="match status" value="2"/>
</dbReference>
<organism evidence="8 9">
    <name type="scientific">Fibrella aestuarina BUZ 2</name>
    <dbReference type="NCBI Taxonomy" id="1166018"/>
    <lineage>
        <taxon>Bacteria</taxon>
        <taxon>Pseudomonadati</taxon>
        <taxon>Bacteroidota</taxon>
        <taxon>Cytophagia</taxon>
        <taxon>Cytophagales</taxon>
        <taxon>Spirosomataceae</taxon>
        <taxon>Fibrella</taxon>
    </lineage>
</organism>
<evidence type="ECO:0000313" key="9">
    <source>
        <dbReference type="Proteomes" id="UP000011058"/>
    </source>
</evidence>
<dbReference type="GO" id="GO:0006508">
    <property type="term" value="P:proteolysis"/>
    <property type="evidence" value="ECO:0007669"/>
    <property type="project" value="UniProtKB-KW"/>
</dbReference>
<dbReference type="EMBL" id="HE796683">
    <property type="protein sequence ID" value="CCG99753.1"/>
    <property type="molecule type" value="Genomic_DNA"/>
</dbReference>
<evidence type="ECO:0000313" key="8">
    <source>
        <dbReference type="EMBL" id="CCG99753.1"/>
    </source>
</evidence>
<reference evidence="8 9" key="1">
    <citation type="journal article" date="2012" name="J. Bacteriol.">
        <title>Genome Sequence of Fibrella aestuarina BUZ 2T, a Filamentous Marine Bacterium.</title>
        <authorList>
            <person name="Filippini M."/>
            <person name="Qi W."/>
            <person name="Blom J."/>
            <person name="Goesmann A."/>
            <person name="Smits T.H."/>
            <person name="Bagheri H.C."/>
        </authorList>
    </citation>
    <scope>NUCLEOTIDE SEQUENCE [LARGE SCALE GENOMIC DNA]</scope>
    <source>
        <strain evidence="9">BUZ 2T</strain>
    </source>
</reference>
<evidence type="ECO:0000259" key="7">
    <source>
        <dbReference type="Pfam" id="PF05193"/>
    </source>
</evidence>
<dbReference type="eggNOG" id="COG0612">
    <property type="taxonomic scope" value="Bacteria"/>
</dbReference>
<protein>
    <submittedName>
        <fullName evidence="8">Peptidase M16 domain protein</fullName>
    </submittedName>
</protein>
<dbReference type="PANTHER" id="PTHR43690:SF17">
    <property type="entry name" value="PROTEIN YHJJ"/>
    <property type="match status" value="1"/>
</dbReference>
<feature type="domain" description="Peptidase M16 C-terminal" evidence="7">
    <location>
        <begin position="170"/>
        <end position="344"/>
    </location>
</feature>
<dbReference type="InterPro" id="IPR007863">
    <property type="entry name" value="Peptidase_M16_C"/>
</dbReference>
<proteinExistence type="inferred from homology"/>
<dbReference type="InterPro" id="IPR050626">
    <property type="entry name" value="Peptidase_M16"/>
</dbReference>
<dbReference type="OrthoDB" id="9811314at2"/>
<name>I0K6K0_9BACT</name>
<dbReference type="InterPro" id="IPR011765">
    <property type="entry name" value="Pept_M16_N"/>
</dbReference>
<keyword evidence="9" id="KW-1185">Reference proteome</keyword>
<dbReference type="Pfam" id="PF05193">
    <property type="entry name" value="Peptidase_M16_C"/>
    <property type="match status" value="1"/>
</dbReference>
<dbReference type="HOGENOM" id="CLU_009902_1_1_10"/>
<feature type="domain" description="Peptidase M16 N-terminal" evidence="6">
    <location>
        <begin position="15"/>
        <end position="129"/>
    </location>
</feature>
<dbReference type="InterPro" id="IPR011249">
    <property type="entry name" value="Metalloenz_LuxS/M16"/>
</dbReference>
<dbReference type="STRING" id="1166018.FAES_1743"/>
<evidence type="ECO:0000256" key="4">
    <source>
        <dbReference type="ARBA" id="ARBA00022833"/>
    </source>
</evidence>
<gene>
    <name evidence="8" type="ORF">FAES_1743</name>
</gene>
<evidence type="ECO:0000259" key="6">
    <source>
        <dbReference type="Pfam" id="PF00675"/>
    </source>
</evidence>
<evidence type="ECO:0000256" key="3">
    <source>
        <dbReference type="ARBA" id="ARBA00022801"/>
    </source>
</evidence>
<dbReference type="Pfam" id="PF00675">
    <property type="entry name" value="Peptidase_M16"/>
    <property type="match status" value="1"/>
</dbReference>
<keyword evidence="2" id="KW-0645">Protease</keyword>